<dbReference type="InterPro" id="IPR000719">
    <property type="entry name" value="Prot_kinase_dom"/>
</dbReference>
<dbReference type="PROSITE" id="PS50011">
    <property type="entry name" value="PROTEIN_KINASE_DOM"/>
    <property type="match status" value="1"/>
</dbReference>
<dbReference type="Proteomes" id="UP000692954">
    <property type="component" value="Unassembled WGS sequence"/>
</dbReference>
<evidence type="ECO:0000313" key="2">
    <source>
        <dbReference type="EMBL" id="CAD8060716.1"/>
    </source>
</evidence>
<protein>
    <recommendedName>
        <fullName evidence="1">Protein kinase domain-containing protein</fullName>
    </recommendedName>
</protein>
<name>A0A8S1L7E4_9CILI</name>
<evidence type="ECO:0000313" key="3">
    <source>
        <dbReference type="Proteomes" id="UP000692954"/>
    </source>
</evidence>
<sequence>MGCQIAKKLTSEQIIEIKQNQIFLQKEKSITVQATSDLVSHLRILQHFGFQGKQFLLHDKSDRMKYMSKFQNIIQANYNYWNILTQLLEGIFQMHQLGFIGRCISYETLYVNSDTLIFCQFGYFHEFKNAPENIFKKFTTFETDLWLVGAILWKIITKQDLITNKSLTIKMSFNFQNNDQNLDSELYVVLKQILQIYQTQRIPFTQLLIHKKLQFQEEFKQQMLNFYENYQIEHLLKIWKYSLYRDFQNGKLFFYQIKVETIKYYYKCYVQIQLLNFAFHLSFLFPNNDENVLLYINSLIIQKMYLLSKELKFQVLTFQVSEHHSQFNTDLGIGFFCHQNYQNLRKEILSQHNKLLILKQSQANNIQIDCQHDINVEINKFDHKGQLTLPQKLLINILNNSSVKQLSHIQFTALSLVEIFEHEIYSRLF</sequence>
<gene>
    <name evidence="2" type="ORF">PSON_ATCC_30995.1.T0140424</name>
</gene>
<reference evidence="2" key="1">
    <citation type="submission" date="2021-01" db="EMBL/GenBank/DDBJ databases">
        <authorList>
            <consortium name="Genoscope - CEA"/>
            <person name="William W."/>
        </authorList>
    </citation>
    <scope>NUCLEOTIDE SEQUENCE</scope>
</reference>
<dbReference type="AlphaFoldDB" id="A0A8S1L7E4"/>
<feature type="domain" description="Protein kinase" evidence="1">
    <location>
        <begin position="1"/>
        <end position="213"/>
    </location>
</feature>
<accession>A0A8S1L7E4</accession>
<dbReference type="GO" id="GO:0005524">
    <property type="term" value="F:ATP binding"/>
    <property type="evidence" value="ECO:0007669"/>
    <property type="project" value="InterPro"/>
</dbReference>
<dbReference type="EMBL" id="CAJJDN010000014">
    <property type="protein sequence ID" value="CAD8060716.1"/>
    <property type="molecule type" value="Genomic_DNA"/>
</dbReference>
<comment type="caution">
    <text evidence="2">The sequence shown here is derived from an EMBL/GenBank/DDBJ whole genome shotgun (WGS) entry which is preliminary data.</text>
</comment>
<proteinExistence type="predicted"/>
<dbReference type="GO" id="GO:0004672">
    <property type="term" value="F:protein kinase activity"/>
    <property type="evidence" value="ECO:0007669"/>
    <property type="project" value="InterPro"/>
</dbReference>
<organism evidence="2 3">
    <name type="scientific">Paramecium sonneborni</name>
    <dbReference type="NCBI Taxonomy" id="65129"/>
    <lineage>
        <taxon>Eukaryota</taxon>
        <taxon>Sar</taxon>
        <taxon>Alveolata</taxon>
        <taxon>Ciliophora</taxon>
        <taxon>Intramacronucleata</taxon>
        <taxon>Oligohymenophorea</taxon>
        <taxon>Peniculida</taxon>
        <taxon>Parameciidae</taxon>
        <taxon>Paramecium</taxon>
    </lineage>
</organism>
<keyword evidence="3" id="KW-1185">Reference proteome</keyword>
<evidence type="ECO:0000259" key="1">
    <source>
        <dbReference type="PROSITE" id="PS50011"/>
    </source>
</evidence>